<accession>C4XNL8</accession>
<dbReference type="KEGG" id="dma:DMR_15020"/>
<gene>
    <name evidence="6" type="ordered locus">DMR_15020</name>
</gene>
<evidence type="ECO:0000256" key="1">
    <source>
        <dbReference type="ARBA" id="ARBA00022741"/>
    </source>
</evidence>
<dbReference type="eggNOG" id="COG3378">
    <property type="taxonomic scope" value="Bacteria"/>
</dbReference>
<dbReference type="GO" id="GO:0005524">
    <property type="term" value="F:ATP binding"/>
    <property type="evidence" value="ECO:0007669"/>
    <property type="project" value="UniProtKB-KW"/>
</dbReference>
<keyword evidence="3" id="KW-0347">Helicase</keyword>
<dbReference type="InterPro" id="IPR014818">
    <property type="entry name" value="Phage/plasmid_primase_P4_C"/>
</dbReference>
<dbReference type="SUPFAM" id="SSF52540">
    <property type="entry name" value="P-loop containing nucleoside triphosphate hydrolases"/>
    <property type="match status" value="1"/>
</dbReference>
<keyword evidence="7" id="KW-1185">Reference proteome</keyword>
<dbReference type="PANTHER" id="PTHR35372:SF2">
    <property type="entry name" value="SF3 HELICASE DOMAIN-CONTAINING PROTEIN"/>
    <property type="match status" value="1"/>
</dbReference>
<dbReference type="EMBL" id="AP010904">
    <property type="protein sequence ID" value="BAH74993.1"/>
    <property type="molecule type" value="Genomic_DNA"/>
</dbReference>
<organism evidence="6 7">
    <name type="scientific">Solidesulfovibrio magneticus (strain ATCC 700980 / DSM 13731 / RS-1)</name>
    <name type="common">Desulfovibrio magneticus</name>
    <dbReference type="NCBI Taxonomy" id="573370"/>
    <lineage>
        <taxon>Bacteria</taxon>
        <taxon>Pseudomonadati</taxon>
        <taxon>Thermodesulfobacteriota</taxon>
        <taxon>Desulfovibrionia</taxon>
        <taxon>Desulfovibrionales</taxon>
        <taxon>Desulfovibrionaceae</taxon>
        <taxon>Solidesulfovibrio</taxon>
    </lineage>
</organism>
<dbReference type="GO" id="GO:0004386">
    <property type="term" value="F:helicase activity"/>
    <property type="evidence" value="ECO:0007669"/>
    <property type="project" value="UniProtKB-KW"/>
</dbReference>
<proteinExistence type="predicted"/>
<dbReference type="InterPro" id="IPR014015">
    <property type="entry name" value="Helicase_SF3_DNA-vir"/>
</dbReference>
<evidence type="ECO:0000313" key="6">
    <source>
        <dbReference type="EMBL" id="BAH74993.1"/>
    </source>
</evidence>
<dbReference type="PANTHER" id="PTHR35372">
    <property type="entry name" value="ATP BINDING PROTEIN-RELATED"/>
    <property type="match status" value="1"/>
</dbReference>
<dbReference type="HOGENOM" id="CLU_018483_2_1_7"/>
<dbReference type="Gene3D" id="3.40.50.300">
    <property type="entry name" value="P-loop containing nucleotide triphosphate hydrolases"/>
    <property type="match status" value="1"/>
</dbReference>
<evidence type="ECO:0000256" key="4">
    <source>
        <dbReference type="ARBA" id="ARBA00022840"/>
    </source>
</evidence>
<dbReference type="InterPro" id="IPR004968">
    <property type="entry name" value="DNA_primase/NTPase_C"/>
</dbReference>
<reference evidence="6 7" key="1">
    <citation type="journal article" date="2009" name="Genome Res.">
        <title>Whole genome sequence of Desulfovibrio magneticus strain RS-1 revealed common gene clusters in magnetotactic bacteria.</title>
        <authorList>
            <person name="Nakazawa H."/>
            <person name="Arakaki A."/>
            <person name="Narita-Yamada S."/>
            <person name="Yashiro I."/>
            <person name="Jinno K."/>
            <person name="Aoki N."/>
            <person name="Tsuruyama A."/>
            <person name="Okamura Y."/>
            <person name="Tanikawa S."/>
            <person name="Fujita N."/>
            <person name="Takeyama H."/>
            <person name="Matsunaga T."/>
        </authorList>
    </citation>
    <scope>NUCLEOTIDE SEQUENCE [LARGE SCALE GENOMIC DNA]</scope>
    <source>
        <strain evidence="7">ATCC 700980 / DSM 13731 / RS-1</strain>
    </source>
</reference>
<dbReference type="InterPro" id="IPR027417">
    <property type="entry name" value="P-loop_NTPase"/>
</dbReference>
<name>C4XNL8_SOLM1</name>
<dbReference type="Proteomes" id="UP000009071">
    <property type="component" value="Chromosome"/>
</dbReference>
<dbReference type="NCBIfam" id="TIGR01613">
    <property type="entry name" value="primase_Cterm"/>
    <property type="match status" value="1"/>
</dbReference>
<keyword evidence="4" id="KW-0067">ATP-binding</keyword>
<keyword evidence="1" id="KW-0547">Nucleotide-binding</keyword>
<dbReference type="STRING" id="573370.DMR_15020"/>
<sequence>MLLARFVLGLNRKVMETNLAKMNDASTGQEKTIYSLDDIGNAVMLASIFQNRIRYCEDLRSWLVWDGKHLAKNDVTLWRHARLIVRIRFHQAKSKYNLVTTNGIVVSKEDVLKWAIKSASKARMQAMLDVASILPQMATKLKELDKDEYLFNCQNGTIDLRTGELRKHNLSDMLTHISDVSYRPDAPCPEWLKFVEDITLGNWHLQEYLQEVLGYCLCGSVSEQIMFVLVGKGANGKSTFLNAFINVLGTYAKTTPAHTFVKSESRALRNDLARLVGARFVSAVEINSGKKLDEALVKGLSGGDRVAARFIGKEFFEYTPQAKFFLAVNVFPEVSGADDGIYRRLRVIPFDAAFAPHQMDKDKPAKLKKEAEGILAWAVEGFKRWYERKSLLEPEVVTEASMAFREQMDAVRSFIDDYCILDPGASVQVGSLYDAYIEWAKQNALEPMSKKQFGTHVGQKGFTQGKSGKTRSWKGLKFIVMP</sequence>
<evidence type="ECO:0000256" key="2">
    <source>
        <dbReference type="ARBA" id="ARBA00022801"/>
    </source>
</evidence>
<evidence type="ECO:0000259" key="5">
    <source>
        <dbReference type="PROSITE" id="PS51206"/>
    </source>
</evidence>
<dbReference type="GO" id="GO:0016787">
    <property type="term" value="F:hydrolase activity"/>
    <property type="evidence" value="ECO:0007669"/>
    <property type="project" value="UniProtKB-KW"/>
</dbReference>
<keyword evidence="2" id="KW-0378">Hydrolase</keyword>
<dbReference type="InterPro" id="IPR045455">
    <property type="entry name" value="NrS-1_pol-like_helicase"/>
</dbReference>
<dbReference type="InterPro" id="IPR051620">
    <property type="entry name" value="ORF904-like_C"/>
</dbReference>
<dbReference type="PROSITE" id="PS51206">
    <property type="entry name" value="SF3_HELICASE_1"/>
    <property type="match status" value="1"/>
</dbReference>
<dbReference type="Pfam" id="PF08706">
    <property type="entry name" value="D5_N"/>
    <property type="match status" value="1"/>
</dbReference>
<evidence type="ECO:0000313" key="7">
    <source>
        <dbReference type="Proteomes" id="UP000009071"/>
    </source>
</evidence>
<protein>
    <recommendedName>
        <fullName evidence="5">SF3 helicase domain-containing protein</fullName>
    </recommendedName>
</protein>
<dbReference type="SMART" id="SM00885">
    <property type="entry name" value="D5_N"/>
    <property type="match status" value="1"/>
</dbReference>
<dbReference type="InterPro" id="IPR006500">
    <property type="entry name" value="Helicase_put_C_phage/plasmid"/>
</dbReference>
<dbReference type="AlphaFoldDB" id="C4XNL8"/>
<evidence type="ECO:0000256" key="3">
    <source>
        <dbReference type="ARBA" id="ARBA00022806"/>
    </source>
</evidence>
<dbReference type="Pfam" id="PF03288">
    <property type="entry name" value="Pox_D5"/>
    <property type="match status" value="1"/>
</dbReference>
<feature type="domain" description="SF3 helicase" evidence="5">
    <location>
        <begin position="204"/>
        <end position="363"/>
    </location>
</feature>
<dbReference type="Pfam" id="PF19263">
    <property type="entry name" value="DUF5906"/>
    <property type="match status" value="1"/>
</dbReference>